<keyword evidence="3" id="KW-1185">Reference proteome</keyword>
<organism evidence="2 3">
    <name type="scientific">Pseudomonas gregormendelii</name>
    <dbReference type="NCBI Taxonomy" id="1628277"/>
    <lineage>
        <taxon>Bacteria</taxon>
        <taxon>Pseudomonadati</taxon>
        <taxon>Pseudomonadota</taxon>
        <taxon>Gammaproteobacteria</taxon>
        <taxon>Pseudomonadales</taxon>
        <taxon>Pseudomonadaceae</taxon>
        <taxon>Pseudomonas</taxon>
    </lineage>
</organism>
<accession>A0ABS3AF75</accession>
<evidence type="ECO:0000313" key="2">
    <source>
        <dbReference type="EMBL" id="MBN3965828.1"/>
    </source>
</evidence>
<proteinExistence type="predicted"/>
<name>A0ABS3AF75_9PSED</name>
<dbReference type="Pfam" id="PF14090">
    <property type="entry name" value="HTH_39"/>
    <property type="match status" value="1"/>
</dbReference>
<gene>
    <name evidence="2" type="ORF">IMW75_11115</name>
</gene>
<protein>
    <submittedName>
        <fullName evidence="2">Helix-turn-helix domain-containing protein</fullName>
    </submittedName>
</protein>
<comment type="caution">
    <text evidence="2">The sequence shown here is derived from an EMBL/GenBank/DDBJ whole genome shotgun (WGS) entry which is preliminary data.</text>
</comment>
<dbReference type="EMBL" id="JADEVO010000013">
    <property type="protein sequence ID" value="MBN3965828.1"/>
    <property type="molecule type" value="Genomic_DNA"/>
</dbReference>
<evidence type="ECO:0000313" key="3">
    <source>
        <dbReference type="Proteomes" id="UP000772591"/>
    </source>
</evidence>
<reference evidence="2 3" key="1">
    <citation type="journal article" date="2021" name="Int. J. Syst. Evol. Microbiol.">
        <title>Pseudomonas piscium sp. nov., Pseudomonas pisciculturae sp. nov., Pseudomonas mucoides sp. nov. and Pseudomonas neuropathica sp. nov. isolated from rainbow trout.</title>
        <authorList>
            <person name="Duman M."/>
            <person name="Mulet M."/>
            <person name="Altun S."/>
            <person name="Saticioglu I.B."/>
            <person name="Gomila M."/>
            <person name="Lalucat J."/>
            <person name="Garcia-Valdes E."/>
        </authorList>
    </citation>
    <scope>NUCLEOTIDE SEQUENCE [LARGE SCALE GENOMIC DNA]</scope>
    <source>
        <strain evidence="2 3">LMG 28632</strain>
    </source>
</reference>
<evidence type="ECO:0000259" key="1">
    <source>
        <dbReference type="Pfam" id="PF14090"/>
    </source>
</evidence>
<dbReference type="InterPro" id="IPR055245">
    <property type="entry name" value="HTH_proteobacteria"/>
</dbReference>
<feature type="domain" description="Winged helix-turn-helix" evidence="1">
    <location>
        <begin position="23"/>
        <end position="89"/>
    </location>
</feature>
<dbReference type="Proteomes" id="UP000772591">
    <property type="component" value="Unassembled WGS sequence"/>
</dbReference>
<sequence length="92" mass="10327">MAPGEDSIVTEVYNPDNHCTEAQARRLAVALRAGPVSTIDAAQSLDLVHPPSSVRWLRNRGYSIKTEWIYKTTEPGRRPHRVGLYVLTREPS</sequence>